<evidence type="ECO:0000256" key="1">
    <source>
        <dbReference type="SAM" id="MobiDB-lite"/>
    </source>
</evidence>
<dbReference type="Proteomes" id="UP000182444">
    <property type="component" value="Chromosome 1E"/>
</dbReference>
<dbReference type="InterPro" id="IPR007146">
    <property type="entry name" value="Sas10/Utp3/C1D"/>
</dbReference>
<dbReference type="GO" id="GO:0032040">
    <property type="term" value="C:small-subunit processome"/>
    <property type="evidence" value="ECO:0007669"/>
    <property type="project" value="TreeGrafter"/>
</dbReference>
<protein>
    <submittedName>
        <fullName evidence="2">Uncharacterized protein</fullName>
    </submittedName>
</protein>
<dbReference type="GO" id="GO:0000462">
    <property type="term" value="P:maturation of SSU-rRNA from tricistronic rRNA transcript (SSU-rRNA, 5.8S rRNA, LSU-rRNA)"/>
    <property type="evidence" value="ECO:0007669"/>
    <property type="project" value="TreeGrafter"/>
</dbReference>
<feature type="region of interest" description="Disordered" evidence="1">
    <location>
        <begin position="339"/>
        <end position="360"/>
    </location>
</feature>
<dbReference type="Pfam" id="PF04000">
    <property type="entry name" value="Sas10_Utp3"/>
    <property type="match status" value="1"/>
</dbReference>
<dbReference type="eggNOG" id="KOG3117">
    <property type="taxonomic scope" value="Eukaryota"/>
</dbReference>
<dbReference type="GeneID" id="2912601"/>
<dbReference type="RefSeq" id="XP_503780.3">
    <property type="nucleotide sequence ID" value="XM_503780.3"/>
</dbReference>
<feature type="compositionally biased region" description="Basic and acidic residues" evidence="1">
    <location>
        <begin position="280"/>
        <end position="300"/>
    </location>
</feature>
<dbReference type="EMBL" id="CP017557">
    <property type="protein sequence ID" value="AOW05234.1"/>
    <property type="molecule type" value="Genomic_DNA"/>
</dbReference>
<dbReference type="PANTHER" id="PTHR13237:SF9">
    <property type="entry name" value="NEUROGUIDIN"/>
    <property type="match status" value="1"/>
</dbReference>
<dbReference type="AlphaFoldDB" id="A0A1H6Q7G1"/>
<name>A0A1H6Q7G1_YARLL</name>
<feature type="region of interest" description="Disordered" evidence="1">
    <location>
        <begin position="147"/>
        <end position="255"/>
    </location>
</feature>
<feature type="compositionally biased region" description="Basic and acidic residues" evidence="1">
    <location>
        <begin position="147"/>
        <end position="166"/>
    </location>
</feature>
<dbReference type="PANTHER" id="PTHR13237">
    <property type="entry name" value="SOMETHING ABOUT SILENCING PROTEIN 10-RELATED"/>
    <property type="match status" value="1"/>
</dbReference>
<evidence type="ECO:0000313" key="2">
    <source>
        <dbReference type="EMBL" id="AOW05234.1"/>
    </source>
</evidence>
<feature type="region of interest" description="Disordered" evidence="1">
    <location>
        <begin position="275"/>
        <end position="300"/>
    </location>
</feature>
<feature type="compositionally biased region" description="Basic and acidic residues" evidence="1">
    <location>
        <begin position="202"/>
        <end position="219"/>
    </location>
</feature>
<accession>A0A1H6Q7G1</accession>
<dbReference type="VEuPathDB" id="FungiDB:YALI0_E10439g"/>
<reference evidence="2 3" key="1">
    <citation type="journal article" date="2016" name="PLoS ONE">
        <title>Sequence Assembly of Yarrowia lipolytica Strain W29/CLIB89 Shows Transposable Element Diversity.</title>
        <authorList>
            <person name="Magnan C."/>
            <person name="Yu J."/>
            <person name="Chang I."/>
            <person name="Jahn E."/>
            <person name="Kanomata Y."/>
            <person name="Wu J."/>
            <person name="Zeller M."/>
            <person name="Oakes M."/>
            <person name="Baldi P."/>
            <person name="Sandmeyer S."/>
        </authorList>
    </citation>
    <scope>NUCLEOTIDE SEQUENCE [LARGE SCALE GENOMIC DNA]</scope>
    <source>
        <strain evidence="3">CLIB89(W29)</strain>
    </source>
</reference>
<organism evidence="2 3">
    <name type="scientific">Yarrowia lipolytica</name>
    <name type="common">Candida lipolytica</name>
    <dbReference type="NCBI Taxonomy" id="4952"/>
    <lineage>
        <taxon>Eukaryota</taxon>
        <taxon>Fungi</taxon>
        <taxon>Dikarya</taxon>
        <taxon>Ascomycota</taxon>
        <taxon>Saccharomycotina</taxon>
        <taxon>Dipodascomycetes</taxon>
        <taxon>Dipodascales</taxon>
        <taxon>Dipodascales incertae sedis</taxon>
        <taxon>Yarrowia</taxon>
    </lineage>
</organism>
<feature type="compositionally biased region" description="Acidic residues" evidence="1">
    <location>
        <begin position="167"/>
        <end position="191"/>
    </location>
</feature>
<dbReference type="VEuPathDB" id="FungiDB:YALI1_E13280g"/>
<evidence type="ECO:0000313" key="3">
    <source>
        <dbReference type="Proteomes" id="UP000182444"/>
    </source>
</evidence>
<sequence length="360" mass="40819">MTKLFFSGRRKNVQTGISSQIKTTQMEALLKEITTATDNSATKLKEEQQAYNALDDDVKAQIQRDSLSLLGLKNHTMLAYLHHLAVVTLAQVQRVEKEQKDDALEKGRQAAIQGTVKNRVVLEKGIKGLESKVNYQIDKMLKAYTQDKERKAEREKQRAEKALLGEEKDDDDEGDKDDRDDDDESESEDDNLAFKPNVSNLTRDKNARPVRDSRGKKSEQDDDRESASNTIYRPPKISAVAPESKSMRKSKKKNATMEEYLKYSSSAPMVEQSIGSGILEHGRGGEKTDRDRKREEEVQRYEEDNFVRLPGANKKERSKLKKARAGAFFGEDWGVGGDIGEATKRKRGGSSMWEKSKKRR</sequence>
<dbReference type="OMA" id="RHTKSER"/>
<gene>
    <name evidence="2" type="ORF">YALI1_E13280g</name>
</gene>
<proteinExistence type="predicted"/>
<dbReference type="KEGG" id="yli:2912601"/>